<gene>
    <name evidence="2" type="ORF">A1O3_01058</name>
</gene>
<dbReference type="OrthoDB" id="4139647at2759"/>
<sequence length="318" mass="36460">MALNGKRRHSEIESNDETPGKRRRDSLACPSSVSDPMDLELPPYNKPEPNFVSVFACIIPFRDLLRKVGGLTAEQYTRLRMSCRTVAELWKPIPIRPLEVDPRDPYFAGLKPVKCGELGCSRTSNLLPIRRCYGRHNPTAGIFSGCNKLICSQCAWLAQQTHIYRKAQASEMHYCRPCSQWIRQDNPCGLPECGCAFNIDEHINHQTYSEWQCMDCRFQLHRHYFEERARLNLKYLEAEKRVLARDIRIKPDTPGLERWIAKRGMNKNNCPGCGIWYGALTKTYSKEEWSNCAPFLPAAMLRQCMVCLGQRSKGKAGV</sequence>
<protein>
    <submittedName>
        <fullName evidence="2">Uncharacterized protein</fullName>
    </submittedName>
</protein>
<feature type="region of interest" description="Disordered" evidence="1">
    <location>
        <begin position="1"/>
        <end position="40"/>
    </location>
</feature>
<dbReference type="RefSeq" id="XP_007729396.1">
    <property type="nucleotide sequence ID" value="XM_007731206.1"/>
</dbReference>
<dbReference type="EMBL" id="AMGY01000001">
    <property type="protein sequence ID" value="EXJ92506.1"/>
    <property type="molecule type" value="Genomic_DNA"/>
</dbReference>
<keyword evidence="3" id="KW-1185">Reference proteome</keyword>
<dbReference type="GeneID" id="19165196"/>
<dbReference type="AlphaFoldDB" id="W9YTD1"/>
<evidence type="ECO:0000313" key="2">
    <source>
        <dbReference type="EMBL" id="EXJ92506.1"/>
    </source>
</evidence>
<comment type="caution">
    <text evidence="2">The sequence shown here is derived from an EMBL/GenBank/DDBJ whole genome shotgun (WGS) entry which is preliminary data.</text>
</comment>
<name>W9YTD1_9EURO</name>
<evidence type="ECO:0000256" key="1">
    <source>
        <dbReference type="SAM" id="MobiDB-lite"/>
    </source>
</evidence>
<organism evidence="2 3">
    <name type="scientific">Capronia epimyces CBS 606.96</name>
    <dbReference type="NCBI Taxonomy" id="1182542"/>
    <lineage>
        <taxon>Eukaryota</taxon>
        <taxon>Fungi</taxon>
        <taxon>Dikarya</taxon>
        <taxon>Ascomycota</taxon>
        <taxon>Pezizomycotina</taxon>
        <taxon>Eurotiomycetes</taxon>
        <taxon>Chaetothyriomycetidae</taxon>
        <taxon>Chaetothyriales</taxon>
        <taxon>Herpotrichiellaceae</taxon>
        <taxon>Capronia</taxon>
    </lineage>
</organism>
<accession>W9YTD1</accession>
<evidence type="ECO:0000313" key="3">
    <source>
        <dbReference type="Proteomes" id="UP000019478"/>
    </source>
</evidence>
<dbReference type="Proteomes" id="UP000019478">
    <property type="component" value="Unassembled WGS sequence"/>
</dbReference>
<dbReference type="HOGENOM" id="CLU_879980_0_0_1"/>
<proteinExistence type="predicted"/>
<reference evidence="2 3" key="1">
    <citation type="submission" date="2013-03" db="EMBL/GenBank/DDBJ databases">
        <title>The Genome Sequence of Capronia epimyces CBS 606.96.</title>
        <authorList>
            <consortium name="The Broad Institute Genomics Platform"/>
            <person name="Cuomo C."/>
            <person name="de Hoog S."/>
            <person name="Gorbushina A."/>
            <person name="Walker B."/>
            <person name="Young S.K."/>
            <person name="Zeng Q."/>
            <person name="Gargeya S."/>
            <person name="Fitzgerald M."/>
            <person name="Haas B."/>
            <person name="Abouelleil A."/>
            <person name="Allen A.W."/>
            <person name="Alvarado L."/>
            <person name="Arachchi H.M."/>
            <person name="Berlin A.M."/>
            <person name="Chapman S.B."/>
            <person name="Gainer-Dewar J."/>
            <person name="Goldberg J."/>
            <person name="Griggs A."/>
            <person name="Gujja S."/>
            <person name="Hansen M."/>
            <person name="Howarth C."/>
            <person name="Imamovic A."/>
            <person name="Ireland A."/>
            <person name="Larimer J."/>
            <person name="McCowan C."/>
            <person name="Murphy C."/>
            <person name="Pearson M."/>
            <person name="Poon T.W."/>
            <person name="Priest M."/>
            <person name="Roberts A."/>
            <person name="Saif S."/>
            <person name="Shea T."/>
            <person name="Sisk P."/>
            <person name="Sykes S."/>
            <person name="Wortman J."/>
            <person name="Nusbaum C."/>
            <person name="Birren B."/>
        </authorList>
    </citation>
    <scope>NUCLEOTIDE SEQUENCE [LARGE SCALE GENOMIC DNA]</scope>
    <source>
        <strain evidence="2 3">CBS 606.96</strain>
    </source>
</reference>